<feature type="compositionally biased region" description="Acidic residues" evidence="1">
    <location>
        <begin position="218"/>
        <end position="248"/>
    </location>
</feature>
<feature type="transmembrane region" description="Helical" evidence="2">
    <location>
        <begin position="298"/>
        <end position="322"/>
    </location>
</feature>
<evidence type="ECO:0000313" key="4">
    <source>
        <dbReference type="Proteomes" id="UP000887540"/>
    </source>
</evidence>
<feature type="region of interest" description="Disordered" evidence="1">
    <location>
        <begin position="88"/>
        <end position="112"/>
    </location>
</feature>
<evidence type="ECO:0000256" key="1">
    <source>
        <dbReference type="SAM" id="MobiDB-lite"/>
    </source>
</evidence>
<evidence type="ECO:0000313" key="5">
    <source>
        <dbReference type="WBParaSite" id="ACRNAN_scaffold2074.g27409.t1"/>
    </source>
</evidence>
<proteinExistence type="predicted"/>
<keyword evidence="3" id="KW-0732">Signal</keyword>
<accession>A0A914D7U1</accession>
<feature type="compositionally biased region" description="Acidic residues" evidence="1">
    <location>
        <begin position="160"/>
        <end position="172"/>
    </location>
</feature>
<feature type="compositionally biased region" description="Acidic residues" evidence="1">
    <location>
        <begin position="99"/>
        <end position="109"/>
    </location>
</feature>
<protein>
    <submittedName>
        <fullName evidence="5">Uncharacterized protein</fullName>
    </submittedName>
</protein>
<feature type="compositionally biased region" description="Basic and acidic residues" evidence="1">
    <location>
        <begin position="89"/>
        <end position="98"/>
    </location>
</feature>
<feature type="signal peptide" evidence="3">
    <location>
        <begin position="1"/>
        <end position="20"/>
    </location>
</feature>
<keyword evidence="2" id="KW-1133">Transmembrane helix</keyword>
<feature type="region of interest" description="Disordered" evidence="1">
    <location>
        <begin position="157"/>
        <end position="257"/>
    </location>
</feature>
<feature type="chain" id="PRO_5038101013" evidence="3">
    <location>
        <begin position="21"/>
        <end position="338"/>
    </location>
</feature>
<name>A0A914D7U1_9BILA</name>
<keyword evidence="2" id="KW-0812">Transmembrane</keyword>
<reference evidence="5" key="1">
    <citation type="submission" date="2022-11" db="UniProtKB">
        <authorList>
            <consortium name="WormBaseParasite"/>
        </authorList>
    </citation>
    <scope>IDENTIFICATION</scope>
</reference>
<evidence type="ECO:0000256" key="2">
    <source>
        <dbReference type="SAM" id="Phobius"/>
    </source>
</evidence>
<evidence type="ECO:0000256" key="3">
    <source>
        <dbReference type="SAM" id="SignalP"/>
    </source>
</evidence>
<sequence>MIKFLIFFSSLICFLPSVFGSICPLADDFVCNNQTKHECLCVPPVTTLNPIRLVNRVLNDQKYCNEIVDTEDENFNAISITFNLEEESDKNVHDKNDSDENDEEEEVNEEDLREKIAKSMKIDEERVVLIQIECIDDNANLTVKFVVLKPEEELAKLRESDDDDSDEDDDQQEVNLKKSQKKGKDDDDEVNVPRSKYGKQQVEVDTHKTNKNGKKQDDDDDDDDKVGKDGDDDDEEDEEEDGDDEFDPYEPAHLEDAKKMIRNATKIRRGSTLADLKVWKIEDVHEVSSFEPPVSNTIILIGVIALLIGVALVALLGCYISFKKCRKHSGYSDTLQRP</sequence>
<keyword evidence="4" id="KW-1185">Reference proteome</keyword>
<keyword evidence="2" id="KW-0472">Membrane</keyword>
<dbReference type="WBParaSite" id="ACRNAN_scaffold2074.g27409.t1">
    <property type="protein sequence ID" value="ACRNAN_scaffold2074.g27409.t1"/>
    <property type="gene ID" value="ACRNAN_scaffold2074.g27409"/>
</dbReference>
<organism evidence="4 5">
    <name type="scientific">Acrobeloides nanus</name>
    <dbReference type="NCBI Taxonomy" id="290746"/>
    <lineage>
        <taxon>Eukaryota</taxon>
        <taxon>Metazoa</taxon>
        <taxon>Ecdysozoa</taxon>
        <taxon>Nematoda</taxon>
        <taxon>Chromadorea</taxon>
        <taxon>Rhabditida</taxon>
        <taxon>Tylenchina</taxon>
        <taxon>Cephalobomorpha</taxon>
        <taxon>Cephaloboidea</taxon>
        <taxon>Cephalobidae</taxon>
        <taxon>Acrobeloides</taxon>
    </lineage>
</organism>
<dbReference type="AlphaFoldDB" id="A0A914D7U1"/>
<dbReference type="Proteomes" id="UP000887540">
    <property type="component" value="Unplaced"/>
</dbReference>